<organism evidence="1 2">
    <name type="scientific">Nepenthes gracilis</name>
    <name type="common">Slender pitcher plant</name>
    <dbReference type="NCBI Taxonomy" id="150966"/>
    <lineage>
        <taxon>Eukaryota</taxon>
        <taxon>Viridiplantae</taxon>
        <taxon>Streptophyta</taxon>
        <taxon>Embryophyta</taxon>
        <taxon>Tracheophyta</taxon>
        <taxon>Spermatophyta</taxon>
        <taxon>Magnoliopsida</taxon>
        <taxon>eudicotyledons</taxon>
        <taxon>Gunneridae</taxon>
        <taxon>Pentapetalae</taxon>
        <taxon>Caryophyllales</taxon>
        <taxon>Nepenthaceae</taxon>
        <taxon>Nepenthes</taxon>
    </lineage>
</organism>
<dbReference type="AlphaFoldDB" id="A0AAD3S886"/>
<evidence type="ECO:0000313" key="2">
    <source>
        <dbReference type="Proteomes" id="UP001279734"/>
    </source>
</evidence>
<comment type="caution">
    <text evidence="1">The sequence shown here is derived from an EMBL/GenBank/DDBJ whole genome shotgun (WGS) entry which is preliminary data.</text>
</comment>
<gene>
    <name evidence="1" type="ORF">Nepgr_007969</name>
</gene>
<reference evidence="1" key="1">
    <citation type="submission" date="2023-05" db="EMBL/GenBank/DDBJ databases">
        <title>Nepenthes gracilis genome sequencing.</title>
        <authorList>
            <person name="Fukushima K."/>
        </authorList>
    </citation>
    <scope>NUCLEOTIDE SEQUENCE</scope>
    <source>
        <strain evidence="1">SING2019-196</strain>
    </source>
</reference>
<sequence>MWCCGPSIVWIPPTLLPKFLDEAHCSLPSVNSAGVPNRYTALLWCGSSGLNLFAMQHSLMMLLAVITASLPGSGHNMDSDDGAEIKLLFCGAVGPRLYGSKLFSLFVPANQPRGEPKPDTSIGILRKNIAEMRSNLMVLEFVWIFVDLSH</sequence>
<accession>A0AAD3S886</accession>
<dbReference type="Proteomes" id="UP001279734">
    <property type="component" value="Unassembled WGS sequence"/>
</dbReference>
<name>A0AAD3S886_NEPGR</name>
<proteinExistence type="predicted"/>
<keyword evidence="2" id="KW-1185">Reference proteome</keyword>
<protein>
    <submittedName>
        <fullName evidence="1">Uncharacterized protein</fullName>
    </submittedName>
</protein>
<dbReference type="EMBL" id="BSYO01000006">
    <property type="protein sequence ID" value="GMH06129.1"/>
    <property type="molecule type" value="Genomic_DNA"/>
</dbReference>
<evidence type="ECO:0000313" key="1">
    <source>
        <dbReference type="EMBL" id="GMH06129.1"/>
    </source>
</evidence>